<dbReference type="AlphaFoldDB" id="A0AAE3VTK0"/>
<dbReference type="PANTHER" id="PTHR48098:SF3">
    <property type="entry name" value="IRON(III) ENTEROBACTIN ESTERASE"/>
    <property type="match status" value="1"/>
</dbReference>
<dbReference type="GO" id="GO:0005737">
    <property type="term" value="C:cytoplasm"/>
    <property type="evidence" value="ECO:0007669"/>
    <property type="project" value="UniProtKB-SubCell"/>
</dbReference>
<dbReference type="InterPro" id="IPR013783">
    <property type="entry name" value="Ig-like_fold"/>
</dbReference>
<evidence type="ECO:0000313" key="7">
    <source>
        <dbReference type="EMBL" id="MDQ0363446.1"/>
    </source>
</evidence>
<keyword evidence="3" id="KW-0378">Hydrolase</keyword>
<keyword evidence="8" id="KW-1185">Reference proteome</keyword>
<dbReference type="SUPFAM" id="SSF81296">
    <property type="entry name" value="E set domains"/>
    <property type="match status" value="1"/>
</dbReference>
<evidence type="ECO:0000259" key="6">
    <source>
        <dbReference type="Pfam" id="PF11806"/>
    </source>
</evidence>
<dbReference type="InterPro" id="IPR029058">
    <property type="entry name" value="AB_hydrolase_fold"/>
</dbReference>
<dbReference type="InterPro" id="IPR014756">
    <property type="entry name" value="Ig_E-set"/>
</dbReference>
<comment type="caution">
    <text evidence="7">The sequence shown here is derived from an EMBL/GenBank/DDBJ whole genome shotgun (WGS) entry which is preliminary data.</text>
</comment>
<evidence type="ECO:0000256" key="3">
    <source>
        <dbReference type="ARBA" id="ARBA00022801"/>
    </source>
</evidence>
<evidence type="ECO:0000256" key="4">
    <source>
        <dbReference type="ARBA" id="ARBA00024201"/>
    </source>
</evidence>
<dbReference type="Proteomes" id="UP001240236">
    <property type="component" value="Unassembled WGS sequence"/>
</dbReference>
<dbReference type="Gene3D" id="3.40.50.1820">
    <property type="entry name" value="alpha/beta hydrolase"/>
    <property type="match status" value="1"/>
</dbReference>
<dbReference type="Gene3D" id="2.60.40.10">
    <property type="entry name" value="Immunoglobulins"/>
    <property type="match status" value="1"/>
</dbReference>
<proteinExistence type="inferred from homology"/>
<evidence type="ECO:0000256" key="2">
    <source>
        <dbReference type="ARBA" id="ARBA00022490"/>
    </source>
</evidence>
<dbReference type="GO" id="GO:0006826">
    <property type="term" value="P:iron ion transport"/>
    <property type="evidence" value="ECO:0007669"/>
    <property type="project" value="InterPro"/>
</dbReference>
<dbReference type="PANTHER" id="PTHR48098">
    <property type="entry name" value="ENTEROCHELIN ESTERASE-RELATED"/>
    <property type="match status" value="1"/>
</dbReference>
<dbReference type="InterPro" id="IPR050583">
    <property type="entry name" value="Mycobacterial_A85_antigen"/>
</dbReference>
<dbReference type="Pfam" id="PF11806">
    <property type="entry name" value="Enterochelin_N"/>
    <property type="match status" value="1"/>
</dbReference>
<evidence type="ECO:0000256" key="5">
    <source>
        <dbReference type="SAM" id="MobiDB-lite"/>
    </source>
</evidence>
<dbReference type="GO" id="GO:0005975">
    <property type="term" value="P:carbohydrate metabolic process"/>
    <property type="evidence" value="ECO:0007669"/>
    <property type="project" value="UniProtKB-ARBA"/>
</dbReference>
<feature type="region of interest" description="Disordered" evidence="5">
    <location>
        <begin position="97"/>
        <end position="160"/>
    </location>
</feature>
<feature type="domain" description="Enterochelin esterase N-terminal" evidence="6">
    <location>
        <begin position="46"/>
        <end position="148"/>
    </location>
</feature>
<evidence type="ECO:0000256" key="1">
    <source>
        <dbReference type="ARBA" id="ARBA00004496"/>
    </source>
</evidence>
<dbReference type="GO" id="GO:0005506">
    <property type="term" value="F:iron ion binding"/>
    <property type="evidence" value="ECO:0007669"/>
    <property type="project" value="InterPro"/>
</dbReference>
<dbReference type="InterPro" id="IPR021764">
    <property type="entry name" value="Enterochelin_esterase_N"/>
</dbReference>
<name>A0AAE3VTK0_9ACTN</name>
<gene>
    <name evidence="7" type="ORF">J2S42_000115</name>
</gene>
<dbReference type="SUPFAM" id="SSF53474">
    <property type="entry name" value="alpha/beta-Hydrolases"/>
    <property type="match status" value="1"/>
</dbReference>
<dbReference type="Pfam" id="PF00756">
    <property type="entry name" value="Esterase"/>
    <property type="match status" value="1"/>
</dbReference>
<sequence>MIDERIGTLLAQVRAGAPEAADRLWNAARAAGGPLISPGTGGTSLVTFVWRGEARTTTVCWGVEASLARVPGTDLWHRTVAVPSRLRTLYYLGHGRTGSPPDASGTGATHVDPLNPRTVAFPRDPGDPTDRDGYASLLELPDAPPEPWLSGPPVPAGPREQLEVPSAALGGARRVTVHRPAGASTVDANVLVVFDGHLAQAVLRFPDLVDRLVAAGRIPPVVVLYVHIEDARRELELGSTPEYTEFVARELIPWARAEYRVATDPARAGLAGASLGGLTAAHVALAAPDVFGRALSHSGSFWRTGPDGEPEWLTRQFATRPRADLRLYLDVGDRETGPGPAGAAPQVDVNRRLRDVLTAKGYPLDYREYPGGHDYVNWRRLFPDALTGLFGH</sequence>
<reference evidence="7 8" key="1">
    <citation type="submission" date="2023-07" db="EMBL/GenBank/DDBJ databases">
        <title>Sequencing the genomes of 1000 actinobacteria strains.</title>
        <authorList>
            <person name="Klenk H.-P."/>
        </authorList>
    </citation>
    <scope>NUCLEOTIDE SEQUENCE [LARGE SCALE GENOMIC DNA]</scope>
    <source>
        <strain evidence="7 8">DSM 44709</strain>
    </source>
</reference>
<feature type="compositionally biased region" description="Basic and acidic residues" evidence="5">
    <location>
        <begin position="124"/>
        <end position="133"/>
    </location>
</feature>
<feature type="compositionally biased region" description="Pro residues" evidence="5">
    <location>
        <begin position="142"/>
        <end position="156"/>
    </location>
</feature>
<dbReference type="InterPro" id="IPR000801">
    <property type="entry name" value="Esterase-like"/>
</dbReference>
<accession>A0AAE3VTK0</accession>
<dbReference type="EMBL" id="JAUSUZ010000001">
    <property type="protein sequence ID" value="MDQ0363446.1"/>
    <property type="molecule type" value="Genomic_DNA"/>
</dbReference>
<keyword evidence="2" id="KW-0963">Cytoplasm</keyword>
<dbReference type="RefSeq" id="WP_307234088.1">
    <property type="nucleotide sequence ID" value="NZ_JAUSUZ010000001.1"/>
</dbReference>
<organism evidence="7 8">
    <name type="scientific">Catenuloplanes indicus</name>
    <dbReference type="NCBI Taxonomy" id="137267"/>
    <lineage>
        <taxon>Bacteria</taxon>
        <taxon>Bacillati</taxon>
        <taxon>Actinomycetota</taxon>
        <taxon>Actinomycetes</taxon>
        <taxon>Micromonosporales</taxon>
        <taxon>Micromonosporaceae</taxon>
        <taxon>Catenuloplanes</taxon>
    </lineage>
</organism>
<protein>
    <submittedName>
        <fullName evidence="7">Enterochelin esterase family protein</fullName>
    </submittedName>
</protein>
<dbReference type="GO" id="GO:0008849">
    <property type="term" value="F:enterochelin esterase activity"/>
    <property type="evidence" value="ECO:0007669"/>
    <property type="project" value="InterPro"/>
</dbReference>
<comment type="subcellular location">
    <subcellularLocation>
        <location evidence="1">Cytoplasm</location>
    </subcellularLocation>
</comment>
<evidence type="ECO:0000313" key="8">
    <source>
        <dbReference type="Proteomes" id="UP001240236"/>
    </source>
</evidence>
<comment type="similarity">
    <text evidence="4">Belongs to the Fes family.</text>
</comment>